<keyword evidence="2" id="KW-1133">Transmembrane helix</keyword>
<keyword evidence="2" id="KW-0472">Membrane</keyword>
<protein>
    <submittedName>
        <fullName evidence="3">Uncharacterized protein</fullName>
    </submittedName>
</protein>
<keyword evidence="2" id="KW-0812">Transmembrane</keyword>
<feature type="region of interest" description="Disordered" evidence="1">
    <location>
        <begin position="152"/>
        <end position="173"/>
    </location>
</feature>
<name>A0A2S2NT01_SCHGA</name>
<sequence>MNESVKCALGATCIMCVNVVVVIFCIIIIIIIIIRTGRRRRWIGRACASVCREVWTTGALLLRSAAPRSLGTVSVCRRSRAAAAAAARPTDDLRAWPASIQMVLVRRSATTAALPRDEIQNILGRRRRPSCLHRRRFFHILSAIVYCDRRSVASSHPPPPLHRHPPRRRRNGI</sequence>
<reference evidence="3" key="1">
    <citation type="submission" date="2018-04" db="EMBL/GenBank/DDBJ databases">
        <title>Transcriptome of Schizaphis graminum biotype I.</title>
        <authorList>
            <person name="Scully E.D."/>
            <person name="Geib S.M."/>
            <person name="Palmer N.A."/>
            <person name="Koch K."/>
            <person name="Bradshaw J."/>
            <person name="Heng-Moss T."/>
            <person name="Sarath G."/>
        </authorList>
    </citation>
    <scope>NUCLEOTIDE SEQUENCE</scope>
</reference>
<feature type="transmembrane region" description="Helical" evidence="2">
    <location>
        <begin position="12"/>
        <end position="34"/>
    </location>
</feature>
<organism evidence="3">
    <name type="scientific">Schizaphis graminum</name>
    <name type="common">Green bug aphid</name>
    <dbReference type="NCBI Taxonomy" id="13262"/>
    <lineage>
        <taxon>Eukaryota</taxon>
        <taxon>Metazoa</taxon>
        <taxon>Ecdysozoa</taxon>
        <taxon>Arthropoda</taxon>
        <taxon>Hexapoda</taxon>
        <taxon>Insecta</taxon>
        <taxon>Pterygota</taxon>
        <taxon>Neoptera</taxon>
        <taxon>Paraneoptera</taxon>
        <taxon>Hemiptera</taxon>
        <taxon>Sternorrhyncha</taxon>
        <taxon>Aphidomorpha</taxon>
        <taxon>Aphidoidea</taxon>
        <taxon>Aphididae</taxon>
        <taxon>Aphidini</taxon>
        <taxon>Schizaphis</taxon>
    </lineage>
</organism>
<evidence type="ECO:0000313" key="3">
    <source>
        <dbReference type="EMBL" id="MBY20162.1"/>
    </source>
</evidence>
<evidence type="ECO:0000256" key="1">
    <source>
        <dbReference type="SAM" id="MobiDB-lite"/>
    </source>
</evidence>
<evidence type="ECO:0000256" key="2">
    <source>
        <dbReference type="SAM" id="Phobius"/>
    </source>
</evidence>
<proteinExistence type="predicted"/>
<accession>A0A2S2NT01</accession>
<dbReference type="EMBL" id="GGMR01007543">
    <property type="protein sequence ID" value="MBY20162.1"/>
    <property type="molecule type" value="Transcribed_RNA"/>
</dbReference>
<dbReference type="AlphaFoldDB" id="A0A2S2NT01"/>
<gene>
    <name evidence="3" type="ORF">g.30578</name>
</gene>
<feature type="compositionally biased region" description="Basic residues" evidence="1">
    <location>
        <begin position="161"/>
        <end position="173"/>
    </location>
</feature>